<feature type="chain" id="PRO_5026293343" evidence="1">
    <location>
        <begin position="21"/>
        <end position="164"/>
    </location>
</feature>
<dbReference type="Gene3D" id="3.10.450.50">
    <property type="match status" value="1"/>
</dbReference>
<dbReference type="Proteomes" id="UP000430634">
    <property type="component" value="Unassembled WGS sequence"/>
</dbReference>
<evidence type="ECO:0000256" key="1">
    <source>
        <dbReference type="SAM" id="SignalP"/>
    </source>
</evidence>
<dbReference type="AlphaFoldDB" id="A0A6I3SZ29"/>
<reference evidence="3" key="1">
    <citation type="journal article" date="2014" name="Int. J. Syst. Evol. Microbiol.">
        <title>Complete genome of a new Firmicutes species belonging to the dominant human colonic microbiota ('Ruminococcus bicirculans') reveals two chromosomes and a selective capacity to utilize plant glucans.</title>
        <authorList>
            <consortium name="NISC Comparative Sequencing Program"/>
            <person name="Wegmann U."/>
            <person name="Louis P."/>
            <person name="Goesmann A."/>
            <person name="Henrissat B."/>
            <person name="Duncan S.H."/>
            <person name="Flint H.J."/>
        </authorList>
    </citation>
    <scope>NUCLEOTIDE SEQUENCE</scope>
    <source>
        <strain evidence="3">CGMCC 1.15931</strain>
    </source>
</reference>
<dbReference type="InterPro" id="IPR032710">
    <property type="entry name" value="NTF2-like_dom_sf"/>
</dbReference>
<dbReference type="InterPro" id="IPR027843">
    <property type="entry name" value="DUF4440"/>
</dbReference>
<comment type="caution">
    <text evidence="4">The sequence shown here is derived from an EMBL/GenBank/DDBJ whole genome shotgun (WGS) entry which is preliminary data.</text>
</comment>
<dbReference type="OrthoDB" id="8912653at2"/>
<feature type="domain" description="DUF4440" evidence="2">
    <location>
        <begin position="41"/>
        <end position="145"/>
    </location>
</feature>
<dbReference type="EMBL" id="BMKG01000001">
    <property type="protein sequence ID" value="GGB83004.1"/>
    <property type="molecule type" value="Genomic_DNA"/>
</dbReference>
<reference evidence="4 5" key="3">
    <citation type="submission" date="2019-11" db="EMBL/GenBank/DDBJ databases">
        <title>Type strains purchased from KCTC, JCM and DSMZ.</title>
        <authorList>
            <person name="Lu H."/>
        </authorList>
    </citation>
    <scope>NUCLEOTIDE SEQUENCE [LARGE SCALE GENOMIC DNA]</scope>
    <source>
        <strain evidence="4 5">KCTC 52429</strain>
    </source>
</reference>
<keyword evidence="1" id="KW-0732">Signal</keyword>
<evidence type="ECO:0000313" key="5">
    <source>
        <dbReference type="Proteomes" id="UP000430634"/>
    </source>
</evidence>
<gene>
    <name evidence="3" type="ORF">GCM10011572_01160</name>
    <name evidence="4" type="ORF">GM672_17565</name>
</gene>
<evidence type="ECO:0000313" key="3">
    <source>
        <dbReference type="EMBL" id="GGB83004.1"/>
    </source>
</evidence>
<proteinExistence type="predicted"/>
<name>A0A6I3SZ29_9BURK</name>
<dbReference type="RefSeq" id="WP_155471831.1">
    <property type="nucleotide sequence ID" value="NZ_BMKG01000001.1"/>
</dbReference>
<organism evidence="4 5">
    <name type="scientific">Pseudoduganella buxea</name>
    <dbReference type="NCBI Taxonomy" id="1949069"/>
    <lineage>
        <taxon>Bacteria</taxon>
        <taxon>Pseudomonadati</taxon>
        <taxon>Pseudomonadota</taxon>
        <taxon>Betaproteobacteria</taxon>
        <taxon>Burkholderiales</taxon>
        <taxon>Oxalobacteraceae</taxon>
        <taxon>Telluria group</taxon>
        <taxon>Pseudoduganella</taxon>
    </lineage>
</organism>
<evidence type="ECO:0000313" key="6">
    <source>
        <dbReference type="Proteomes" id="UP000622638"/>
    </source>
</evidence>
<accession>A0A6I3SZ29</accession>
<dbReference type="EMBL" id="WNKZ01000054">
    <property type="protein sequence ID" value="MTV54540.1"/>
    <property type="molecule type" value="Genomic_DNA"/>
</dbReference>
<dbReference type="SUPFAM" id="SSF54427">
    <property type="entry name" value="NTF2-like"/>
    <property type="match status" value="1"/>
</dbReference>
<evidence type="ECO:0000313" key="4">
    <source>
        <dbReference type="EMBL" id="MTV54540.1"/>
    </source>
</evidence>
<dbReference type="Pfam" id="PF14534">
    <property type="entry name" value="DUF4440"/>
    <property type="match status" value="1"/>
</dbReference>
<reference evidence="3" key="4">
    <citation type="submission" date="2024-05" db="EMBL/GenBank/DDBJ databases">
        <authorList>
            <person name="Sun Q."/>
            <person name="Zhou Y."/>
        </authorList>
    </citation>
    <scope>NUCLEOTIDE SEQUENCE</scope>
    <source>
        <strain evidence="3">CGMCC 1.15931</strain>
    </source>
</reference>
<protein>
    <submittedName>
        <fullName evidence="4">DUF4440 domain-containing protein</fullName>
    </submittedName>
</protein>
<evidence type="ECO:0000259" key="2">
    <source>
        <dbReference type="Pfam" id="PF14534"/>
    </source>
</evidence>
<reference evidence="6" key="2">
    <citation type="journal article" date="2019" name="Int. J. Syst. Evol. Microbiol.">
        <title>The Global Catalogue of Microorganisms (GCM) 10K type strain sequencing project: providing services to taxonomists for standard genome sequencing and annotation.</title>
        <authorList>
            <consortium name="The Broad Institute Genomics Platform"/>
            <consortium name="The Broad Institute Genome Sequencing Center for Infectious Disease"/>
            <person name="Wu L."/>
            <person name="Ma J."/>
        </authorList>
    </citation>
    <scope>NUCLEOTIDE SEQUENCE [LARGE SCALE GENOMIC DNA]</scope>
    <source>
        <strain evidence="6">CGMCC 1.15931</strain>
    </source>
</reference>
<feature type="signal peptide" evidence="1">
    <location>
        <begin position="1"/>
        <end position="20"/>
    </location>
</feature>
<dbReference type="Proteomes" id="UP000622638">
    <property type="component" value="Unassembled WGS sequence"/>
</dbReference>
<keyword evidence="6" id="KW-1185">Reference proteome</keyword>
<sequence length="164" mass="18532">MKVLAAVLVFFVVQSLGCHAAAAQSSTTRNAPARSATESALMALEKQRADAIVQRDIPALQRLMDRYYRHVESRGRVRSKTELLTALERGDFRFQTYYNDTAEIQLLDGGKTAIVAGEFHSQEEGRKVFHGRYVRIWVLQRDGWKNTFHQGTEIRAAADRSSCD</sequence>